<accession>A0A6A5AHA1</accession>
<evidence type="ECO:0000259" key="2">
    <source>
        <dbReference type="PROSITE" id="PS50067"/>
    </source>
</evidence>
<dbReference type="SMART" id="SM00129">
    <property type="entry name" value="KISc"/>
    <property type="match status" value="1"/>
</dbReference>
<evidence type="ECO:0000313" key="3">
    <source>
        <dbReference type="EMBL" id="KAF0751369.1"/>
    </source>
</evidence>
<dbReference type="GO" id="GO:0003777">
    <property type="term" value="F:microtubule motor activity"/>
    <property type="evidence" value="ECO:0007669"/>
    <property type="project" value="InterPro"/>
</dbReference>
<dbReference type="SUPFAM" id="SSF52540">
    <property type="entry name" value="P-loop containing nucleoside triphosphate hydrolases"/>
    <property type="match status" value="1"/>
</dbReference>
<dbReference type="AlphaFoldDB" id="A0A6A5AHA1"/>
<reference evidence="3 4" key="1">
    <citation type="submission" date="2019-06" db="EMBL/GenBank/DDBJ databases">
        <title>Genomics analysis of Aphanomyces spp. identifies a new class of oomycete effector associated with host adaptation.</title>
        <authorList>
            <person name="Gaulin E."/>
        </authorList>
    </citation>
    <scope>NUCLEOTIDE SEQUENCE [LARGE SCALE GENOMIC DNA]</scope>
    <source>
        <strain evidence="3 4">E</strain>
    </source>
</reference>
<dbReference type="PANTHER" id="PTHR47117">
    <property type="entry name" value="STAR-RELATED LIPID TRANSFER PROTEIN 9"/>
    <property type="match status" value="1"/>
</dbReference>
<dbReference type="EMBL" id="VJMI01011956">
    <property type="protein sequence ID" value="KAF0751369.1"/>
    <property type="molecule type" value="Genomic_DNA"/>
</dbReference>
<name>A0A6A5AHA1_APHAT</name>
<feature type="non-terminal residue" evidence="3">
    <location>
        <position position="1"/>
    </location>
</feature>
<proteinExistence type="inferred from homology"/>
<organism evidence="3 4">
    <name type="scientific">Aphanomyces astaci</name>
    <name type="common">Crayfish plague agent</name>
    <dbReference type="NCBI Taxonomy" id="112090"/>
    <lineage>
        <taxon>Eukaryota</taxon>
        <taxon>Sar</taxon>
        <taxon>Stramenopiles</taxon>
        <taxon>Oomycota</taxon>
        <taxon>Saprolegniomycetes</taxon>
        <taxon>Saprolegniales</taxon>
        <taxon>Verrucalvaceae</taxon>
        <taxon>Aphanomyces</taxon>
    </lineage>
</organism>
<dbReference type="Proteomes" id="UP000469452">
    <property type="component" value="Unassembled WGS sequence"/>
</dbReference>
<comment type="similarity">
    <text evidence="1">Belongs to the TRAFAC class myosin-kinesin ATPase superfamily. Kinesin family.</text>
</comment>
<dbReference type="Pfam" id="PF00225">
    <property type="entry name" value="Kinesin"/>
    <property type="match status" value="1"/>
</dbReference>
<dbReference type="GO" id="GO:0008017">
    <property type="term" value="F:microtubule binding"/>
    <property type="evidence" value="ECO:0007669"/>
    <property type="project" value="InterPro"/>
</dbReference>
<comment type="caution">
    <text evidence="3">The sequence shown here is derived from an EMBL/GenBank/DDBJ whole genome shotgun (WGS) entry which is preliminary data.</text>
</comment>
<dbReference type="GO" id="GO:0005524">
    <property type="term" value="F:ATP binding"/>
    <property type="evidence" value="ECO:0007669"/>
    <property type="project" value="InterPro"/>
</dbReference>
<dbReference type="VEuPathDB" id="FungiDB:H257_12505"/>
<evidence type="ECO:0000256" key="1">
    <source>
        <dbReference type="PROSITE-ProRule" id="PRU00283"/>
    </source>
</evidence>
<evidence type="ECO:0000313" key="4">
    <source>
        <dbReference type="Proteomes" id="UP000469452"/>
    </source>
</evidence>
<dbReference type="GO" id="GO:0007018">
    <property type="term" value="P:microtubule-based movement"/>
    <property type="evidence" value="ECO:0007669"/>
    <property type="project" value="InterPro"/>
</dbReference>
<comment type="caution">
    <text evidence="1">Lacks conserved residue(s) required for the propagation of feature annotation.</text>
</comment>
<dbReference type="InterPro" id="IPR027417">
    <property type="entry name" value="P-loop_NTPase"/>
</dbReference>
<protein>
    <recommendedName>
        <fullName evidence="2">Kinesin motor domain-containing protein</fullName>
    </recommendedName>
</protein>
<sequence length="179" mass="19993">GKDDPVQEALFGDIGRDIVVNAFGGFNCSVFAYGQVRHAIQHACPLYMTGSGKTYTMVGDKSERGKGLIPRICEALFDAIDKARAKDSTSSDDPHKTIYSVHMNYCEIYKERVKDLLDEVKAPMHGLMSPTADSRPLKIREHPVHGPFVEGLITRPVGSYAEVYVITYHFQIDQRHIAH</sequence>
<dbReference type="Gene3D" id="3.40.850.10">
    <property type="entry name" value="Kinesin motor domain"/>
    <property type="match status" value="1"/>
</dbReference>
<feature type="domain" description="Kinesin motor" evidence="2">
    <location>
        <begin position="1"/>
        <end position="179"/>
    </location>
</feature>
<dbReference type="InterPro" id="IPR036961">
    <property type="entry name" value="Kinesin_motor_dom_sf"/>
</dbReference>
<dbReference type="PROSITE" id="PS50067">
    <property type="entry name" value="KINESIN_MOTOR_2"/>
    <property type="match status" value="1"/>
</dbReference>
<gene>
    <name evidence="3" type="ORF">AaE_006401</name>
</gene>
<dbReference type="InterPro" id="IPR001752">
    <property type="entry name" value="Kinesin_motor_dom"/>
</dbReference>